<protein>
    <submittedName>
        <fullName evidence="1">Uncharacterized protein</fullName>
    </submittedName>
</protein>
<name>A0A0M8ZZ51_9HYME</name>
<proteinExistence type="predicted"/>
<evidence type="ECO:0000313" key="2">
    <source>
        <dbReference type="Proteomes" id="UP000053105"/>
    </source>
</evidence>
<accession>A0A0M8ZZ51</accession>
<dbReference type="Proteomes" id="UP000053105">
    <property type="component" value="Unassembled WGS sequence"/>
</dbReference>
<reference evidence="1 2" key="1">
    <citation type="submission" date="2015-07" db="EMBL/GenBank/DDBJ databases">
        <title>The genome of Melipona quadrifasciata.</title>
        <authorList>
            <person name="Pan H."/>
            <person name="Kapheim K."/>
        </authorList>
    </citation>
    <scope>NUCLEOTIDE SEQUENCE [LARGE SCALE GENOMIC DNA]</scope>
    <source>
        <strain evidence="1">0111107301</strain>
        <tissue evidence="1">Whole body</tissue>
    </source>
</reference>
<dbReference type="AlphaFoldDB" id="A0A0M8ZZ51"/>
<dbReference type="EMBL" id="KQ435794">
    <property type="protein sequence ID" value="KOX74070.1"/>
    <property type="molecule type" value="Genomic_DNA"/>
</dbReference>
<organism evidence="1 2">
    <name type="scientific">Melipona quadrifasciata</name>
    <dbReference type="NCBI Taxonomy" id="166423"/>
    <lineage>
        <taxon>Eukaryota</taxon>
        <taxon>Metazoa</taxon>
        <taxon>Ecdysozoa</taxon>
        <taxon>Arthropoda</taxon>
        <taxon>Hexapoda</taxon>
        <taxon>Insecta</taxon>
        <taxon>Pterygota</taxon>
        <taxon>Neoptera</taxon>
        <taxon>Endopterygota</taxon>
        <taxon>Hymenoptera</taxon>
        <taxon>Apocrita</taxon>
        <taxon>Aculeata</taxon>
        <taxon>Apoidea</taxon>
        <taxon>Anthophila</taxon>
        <taxon>Apidae</taxon>
        <taxon>Melipona</taxon>
    </lineage>
</organism>
<sequence>MDFYENLLREDSSYYHRIRLRIRMKRVKDKRGNGSGGGEKRRRSKESLISFLFLTEEGDVGEERQDESVETSSYLAGAKRQMFISVGGKMNRRIMTQESRIFINPTKKFDHSQRAISDRCSGSEQDTLGSWNTLTCGEVPDALARAYLWVLHLTLRGRSGREKEHCVNNEQVQLREISSTREVCVALDRRLAGEKHCTNDFLKFRNVRHPSDDIIEKTVRPLTNIIEKSICKTSLCVHGTSPNQGGISSRRDINITSSMYLDKKTN</sequence>
<evidence type="ECO:0000313" key="1">
    <source>
        <dbReference type="EMBL" id="KOX74070.1"/>
    </source>
</evidence>
<gene>
    <name evidence="1" type="ORF">WN51_14150</name>
</gene>
<keyword evidence="2" id="KW-1185">Reference proteome</keyword>